<feature type="compositionally biased region" description="Acidic residues" evidence="1">
    <location>
        <begin position="1"/>
        <end position="29"/>
    </location>
</feature>
<dbReference type="Proteomes" id="UP000799324">
    <property type="component" value="Unassembled WGS sequence"/>
</dbReference>
<keyword evidence="3" id="KW-1185">Reference proteome</keyword>
<proteinExistence type="predicted"/>
<protein>
    <submittedName>
        <fullName evidence="2">Uncharacterized protein</fullName>
    </submittedName>
</protein>
<gene>
    <name evidence="2" type="ORF">K491DRAFT_677622</name>
</gene>
<organism evidence="2 3">
    <name type="scientific">Lophiostoma macrostomum CBS 122681</name>
    <dbReference type="NCBI Taxonomy" id="1314788"/>
    <lineage>
        <taxon>Eukaryota</taxon>
        <taxon>Fungi</taxon>
        <taxon>Dikarya</taxon>
        <taxon>Ascomycota</taxon>
        <taxon>Pezizomycotina</taxon>
        <taxon>Dothideomycetes</taxon>
        <taxon>Pleosporomycetidae</taxon>
        <taxon>Pleosporales</taxon>
        <taxon>Lophiostomataceae</taxon>
        <taxon>Lophiostoma</taxon>
    </lineage>
</organism>
<feature type="region of interest" description="Disordered" evidence="1">
    <location>
        <begin position="1"/>
        <end position="36"/>
    </location>
</feature>
<name>A0A6A6TDB9_9PLEO</name>
<dbReference type="OrthoDB" id="3794856at2759"/>
<sequence>MMESENEATEYDDEEFDEISDDCTEPGLDEDQHKDEGLVENRASSGINSQFMMNPPFDEEQGLYFNGASAMKFLSEISTFQAPKDDTTIPQTMEAKRKIVKRLVLAITNIANVREDLKSKRLAKRWGEGVRYYEPWMFEMVAWRLLYKILKIHTEGWSHPVCRDWRIIKKTETFTFEKRMGLVIELLTCSKTACTDVLAGEDWTVVGAPDALLERTNRNKASIDSKAKYLQDKREEDK</sequence>
<accession>A0A6A6TDB9</accession>
<dbReference type="AlphaFoldDB" id="A0A6A6TDB9"/>
<reference evidence="2" key="1">
    <citation type="journal article" date="2020" name="Stud. Mycol.">
        <title>101 Dothideomycetes genomes: a test case for predicting lifestyles and emergence of pathogens.</title>
        <authorList>
            <person name="Haridas S."/>
            <person name="Albert R."/>
            <person name="Binder M."/>
            <person name="Bloem J."/>
            <person name="Labutti K."/>
            <person name="Salamov A."/>
            <person name="Andreopoulos B."/>
            <person name="Baker S."/>
            <person name="Barry K."/>
            <person name="Bills G."/>
            <person name="Bluhm B."/>
            <person name="Cannon C."/>
            <person name="Castanera R."/>
            <person name="Culley D."/>
            <person name="Daum C."/>
            <person name="Ezra D."/>
            <person name="Gonzalez J."/>
            <person name="Henrissat B."/>
            <person name="Kuo A."/>
            <person name="Liang C."/>
            <person name="Lipzen A."/>
            <person name="Lutzoni F."/>
            <person name="Magnuson J."/>
            <person name="Mondo S."/>
            <person name="Nolan M."/>
            <person name="Ohm R."/>
            <person name="Pangilinan J."/>
            <person name="Park H.-J."/>
            <person name="Ramirez L."/>
            <person name="Alfaro M."/>
            <person name="Sun H."/>
            <person name="Tritt A."/>
            <person name="Yoshinaga Y."/>
            <person name="Zwiers L.-H."/>
            <person name="Turgeon B."/>
            <person name="Goodwin S."/>
            <person name="Spatafora J."/>
            <person name="Crous P."/>
            <person name="Grigoriev I."/>
        </authorList>
    </citation>
    <scope>NUCLEOTIDE SEQUENCE</scope>
    <source>
        <strain evidence="2">CBS 122681</strain>
    </source>
</reference>
<evidence type="ECO:0000313" key="2">
    <source>
        <dbReference type="EMBL" id="KAF2656988.1"/>
    </source>
</evidence>
<evidence type="ECO:0000313" key="3">
    <source>
        <dbReference type="Proteomes" id="UP000799324"/>
    </source>
</evidence>
<evidence type="ECO:0000256" key="1">
    <source>
        <dbReference type="SAM" id="MobiDB-lite"/>
    </source>
</evidence>
<dbReference type="EMBL" id="MU004330">
    <property type="protein sequence ID" value="KAF2656988.1"/>
    <property type="molecule type" value="Genomic_DNA"/>
</dbReference>